<evidence type="ECO:0000256" key="1">
    <source>
        <dbReference type="ARBA" id="ARBA00008428"/>
    </source>
</evidence>
<keyword evidence="4 12" id="KW-0547">Nucleotide-binding</keyword>
<dbReference type="InterPro" id="IPR007693">
    <property type="entry name" value="DNA_helicase_DnaB-like_N"/>
</dbReference>
<dbReference type="PANTHER" id="PTHR30153:SF2">
    <property type="entry name" value="REPLICATIVE DNA HELICASE"/>
    <property type="match status" value="1"/>
</dbReference>
<comment type="function">
    <text evidence="12">The main replicative DNA helicase, it participates in initiation and elongation during chromosome replication. Travels ahead of the DNA replisome, separating dsDNA into templates for DNA synthesis. A processive ATP-dependent 5'-3' DNA helicase it has DNA-dependent ATPase activity.</text>
</comment>
<dbReference type="InterPro" id="IPR027417">
    <property type="entry name" value="P-loop_NTPase"/>
</dbReference>
<dbReference type="GO" id="GO:0003677">
    <property type="term" value="F:DNA binding"/>
    <property type="evidence" value="ECO:0007669"/>
    <property type="project" value="UniProtKB-UniRule"/>
</dbReference>
<organism evidence="14 15">
    <name type="scientific">Deinococcus gobiensis (strain DSM 21396 / JCM 16679 / CGMCC 1.7299 / I-0)</name>
    <dbReference type="NCBI Taxonomy" id="745776"/>
    <lineage>
        <taxon>Bacteria</taxon>
        <taxon>Thermotogati</taxon>
        <taxon>Deinococcota</taxon>
        <taxon>Deinococci</taxon>
        <taxon>Deinococcales</taxon>
        <taxon>Deinococcaceae</taxon>
        <taxon>Deinococcus</taxon>
    </lineage>
</organism>
<dbReference type="Pfam" id="PF00772">
    <property type="entry name" value="DnaB"/>
    <property type="match status" value="1"/>
</dbReference>
<dbReference type="InterPro" id="IPR016136">
    <property type="entry name" value="DNA_helicase_N/primase_C"/>
</dbReference>
<evidence type="ECO:0000256" key="6">
    <source>
        <dbReference type="ARBA" id="ARBA00022806"/>
    </source>
</evidence>
<dbReference type="Pfam" id="PF03796">
    <property type="entry name" value="DnaB_C"/>
    <property type="match status" value="1"/>
</dbReference>
<dbReference type="InterPro" id="IPR007694">
    <property type="entry name" value="DNA_helicase_DnaB-like_C"/>
</dbReference>
<evidence type="ECO:0000259" key="13">
    <source>
        <dbReference type="PROSITE" id="PS51199"/>
    </source>
</evidence>
<dbReference type="SUPFAM" id="SSF52540">
    <property type="entry name" value="P-loop containing nucleoside triphosphate hydrolases"/>
    <property type="match status" value="1"/>
</dbReference>
<dbReference type="CDD" id="cd00984">
    <property type="entry name" value="DnaB_C"/>
    <property type="match status" value="1"/>
</dbReference>
<evidence type="ECO:0000256" key="9">
    <source>
        <dbReference type="ARBA" id="ARBA00023235"/>
    </source>
</evidence>
<comment type="similarity">
    <text evidence="1 12">Belongs to the helicase family. DnaB subfamily.</text>
</comment>
<dbReference type="KEGG" id="dgo:DGo_PF0017"/>
<dbReference type="PANTHER" id="PTHR30153">
    <property type="entry name" value="REPLICATIVE DNA HELICASE DNAB"/>
    <property type="match status" value="1"/>
</dbReference>
<reference evidence="14 15" key="1">
    <citation type="journal article" date="2012" name="PLoS ONE">
        <title>Genome sequence and transcriptome analysis of the radioresistant bacterium Deinococcus gobiensis: insights into the extreme environmental adaptations.</title>
        <authorList>
            <person name="Yuan M."/>
            <person name="Chen M."/>
            <person name="Zhang W."/>
            <person name="Lu W."/>
            <person name="Wang J."/>
            <person name="Yang M."/>
            <person name="Zhao P."/>
            <person name="Tang R."/>
            <person name="Li X."/>
            <person name="Hao Y."/>
            <person name="Zhou Z."/>
            <person name="Zhan Y."/>
            <person name="Yu H."/>
            <person name="Teng C."/>
            <person name="Yan Y."/>
            <person name="Ping S."/>
            <person name="Wang Y."/>
            <person name="Lin M."/>
        </authorList>
    </citation>
    <scope>NUCLEOTIDE SEQUENCE [LARGE SCALE GENOMIC DNA]</scope>
    <source>
        <strain evidence="15">DSM 21396 / JCM 16679 / CGMCC 1.7299 / I-0</strain>
        <plasmid evidence="14">P6</plasmid>
    </source>
</reference>
<keyword evidence="15" id="KW-1185">Reference proteome</keyword>
<keyword evidence="3 12" id="KW-0235">DNA replication</keyword>
<name>H8H3Z3_DEIGI</name>
<dbReference type="GO" id="GO:0016887">
    <property type="term" value="F:ATP hydrolysis activity"/>
    <property type="evidence" value="ECO:0007669"/>
    <property type="project" value="RHEA"/>
</dbReference>
<dbReference type="InterPro" id="IPR036185">
    <property type="entry name" value="DNA_heli_DnaB-like_N_sf"/>
</dbReference>
<dbReference type="Proteomes" id="UP000007575">
    <property type="component" value="Plasmid P6"/>
</dbReference>
<dbReference type="HOGENOM" id="CLU_005373_0_0_0"/>
<keyword evidence="14" id="KW-0614">Plasmid</keyword>
<evidence type="ECO:0000313" key="15">
    <source>
        <dbReference type="Proteomes" id="UP000007575"/>
    </source>
</evidence>
<keyword evidence="7 12" id="KW-0067">ATP-binding</keyword>
<dbReference type="Gene3D" id="1.10.860.10">
    <property type="entry name" value="DNAb Helicase, Chain A"/>
    <property type="match status" value="1"/>
</dbReference>
<proteinExistence type="inferred from homology"/>
<evidence type="ECO:0000256" key="5">
    <source>
        <dbReference type="ARBA" id="ARBA00022801"/>
    </source>
</evidence>
<evidence type="ECO:0000256" key="10">
    <source>
        <dbReference type="ARBA" id="ARBA00048954"/>
    </source>
</evidence>
<feature type="domain" description="SF4 helicase" evidence="13">
    <location>
        <begin position="140"/>
        <end position="416"/>
    </location>
</feature>
<keyword evidence="8 12" id="KW-0238">DNA-binding</keyword>
<dbReference type="InterPro" id="IPR007692">
    <property type="entry name" value="DNA_helicase_DnaB"/>
</dbReference>
<geneLocation type="plasmid" evidence="14 15">
    <name>P6</name>
</geneLocation>
<keyword evidence="9" id="KW-0413">Isomerase</keyword>
<evidence type="ECO:0000256" key="4">
    <source>
        <dbReference type="ARBA" id="ARBA00022741"/>
    </source>
</evidence>
<dbReference type="Gene3D" id="3.40.50.300">
    <property type="entry name" value="P-loop containing nucleotide triphosphate hydrolases"/>
    <property type="match status" value="1"/>
</dbReference>
<accession>H8H3Z3</accession>
<keyword evidence="2 12" id="KW-0639">Primosome</keyword>
<dbReference type="PROSITE" id="PS51199">
    <property type="entry name" value="SF4_HELICASE"/>
    <property type="match status" value="1"/>
</dbReference>
<dbReference type="GO" id="GO:0005829">
    <property type="term" value="C:cytosol"/>
    <property type="evidence" value="ECO:0007669"/>
    <property type="project" value="TreeGrafter"/>
</dbReference>
<dbReference type="AlphaFoldDB" id="H8H3Z3"/>
<keyword evidence="5 12" id="KW-0378">Hydrolase</keyword>
<dbReference type="EMBL" id="CP002197">
    <property type="protein sequence ID" value="AFD28240.1"/>
    <property type="molecule type" value="Genomic_DNA"/>
</dbReference>
<comment type="catalytic activity">
    <reaction evidence="10 12">
        <text>ATP + H2O = ADP + phosphate + H(+)</text>
        <dbReference type="Rhea" id="RHEA:13065"/>
        <dbReference type="ChEBI" id="CHEBI:15377"/>
        <dbReference type="ChEBI" id="CHEBI:15378"/>
        <dbReference type="ChEBI" id="CHEBI:30616"/>
        <dbReference type="ChEBI" id="CHEBI:43474"/>
        <dbReference type="ChEBI" id="CHEBI:456216"/>
        <dbReference type="EC" id="5.6.2.3"/>
    </reaction>
</comment>
<dbReference type="GO" id="GO:1990077">
    <property type="term" value="C:primosome complex"/>
    <property type="evidence" value="ECO:0007669"/>
    <property type="project" value="UniProtKB-UniRule"/>
</dbReference>
<evidence type="ECO:0000256" key="2">
    <source>
        <dbReference type="ARBA" id="ARBA00022515"/>
    </source>
</evidence>
<dbReference type="EC" id="5.6.2.3" evidence="11 12"/>
<keyword evidence="6 12" id="KW-0347">Helicase</keyword>
<sequence>MSVLQPETFYREGHRKIFAAQLDLRARGVTPDLVTLTEELMRVGQIDAVGGVTYLIGLSEQTPMAAYAESYAAIVREKWVLRQLISQCGRMMQTAYEAQMPLEDMLGKAAQIGQGLETQLDQGVYDLSEELGAYVDLLHSGAGVVPLSTGLKDLDRKLGGGLFPQTLNILAARPSMGKSALMLNIAESVGAHLARTGEKGQVAIVSLEMPRQSLVARMVATRGRINSGILRSAAKGERPLDESQSDRVMRAAAYLDRAPIKLLDDPAADTNIRILANKLRRMHREAPLRLVVVDYLQLMSTGQENRQQEVSAVSRALKGLARELDCAFLVLSQLARKVEERPNRRPMLSDLRESGGIEQDADVIMFIYRDEYYNPETDKHGIAEIIVGKQRDGEVGTVEVQFQSTHVGFADLAYPQSGSN</sequence>
<evidence type="ECO:0000256" key="8">
    <source>
        <dbReference type="ARBA" id="ARBA00023125"/>
    </source>
</evidence>
<dbReference type="NCBIfam" id="TIGR00665">
    <property type="entry name" value="DnaB"/>
    <property type="match status" value="1"/>
</dbReference>
<evidence type="ECO:0000256" key="7">
    <source>
        <dbReference type="ARBA" id="ARBA00022840"/>
    </source>
</evidence>
<evidence type="ECO:0000313" key="14">
    <source>
        <dbReference type="EMBL" id="AFD28240.1"/>
    </source>
</evidence>
<dbReference type="GO" id="GO:0005524">
    <property type="term" value="F:ATP binding"/>
    <property type="evidence" value="ECO:0007669"/>
    <property type="project" value="UniProtKB-UniRule"/>
</dbReference>
<protein>
    <recommendedName>
        <fullName evidence="11 12">Replicative DNA helicase</fullName>
        <ecNumber evidence="11 12">5.6.2.3</ecNumber>
    </recommendedName>
</protein>
<dbReference type="GO" id="GO:0006269">
    <property type="term" value="P:DNA replication, synthesis of primer"/>
    <property type="evidence" value="ECO:0007669"/>
    <property type="project" value="UniProtKB-UniRule"/>
</dbReference>
<evidence type="ECO:0000256" key="11">
    <source>
        <dbReference type="NCBIfam" id="TIGR00665"/>
    </source>
</evidence>
<dbReference type="GO" id="GO:0043139">
    <property type="term" value="F:5'-3' DNA helicase activity"/>
    <property type="evidence" value="ECO:0007669"/>
    <property type="project" value="UniProtKB-EC"/>
</dbReference>
<dbReference type="SUPFAM" id="SSF48024">
    <property type="entry name" value="N-terminal domain of DnaB helicase"/>
    <property type="match status" value="1"/>
</dbReference>
<gene>
    <name evidence="14" type="primary">dnaB</name>
    <name evidence="14" type="ordered locus">DGo_PF0017</name>
</gene>
<evidence type="ECO:0000256" key="12">
    <source>
        <dbReference type="RuleBase" id="RU362085"/>
    </source>
</evidence>
<evidence type="ECO:0000256" key="3">
    <source>
        <dbReference type="ARBA" id="ARBA00022705"/>
    </source>
</evidence>
<dbReference type="PATRIC" id="fig|745776.4.peg.4099"/>